<dbReference type="EMBL" id="CP025584">
    <property type="protein sequence ID" value="AUM75800.1"/>
    <property type="molecule type" value="Genomic_DNA"/>
</dbReference>
<evidence type="ECO:0000313" key="3">
    <source>
        <dbReference type="EMBL" id="AUM75800.1"/>
    </source>
</evidence>
<dbReference type="KEGG" id="paru:CYR75_15355"/>
<geneLocation type="plasmid" evidence="4">
    <name>pcba4604-01</name>
</geneLocation>
<proteinExistence type="predicted"/>
<feature type="region of interest" description="Disordered" evidence="1">
    <location>
        <begin position="683"/>
        <end position="706"/>
    </location>
</feature>
<sequence length="706" mass="75038">MAKFGLAELGLSGSDTRSNSGAAQMDVDAAPANQAETGFVAPGDHVAVQPSNGPTDAGDLLDADDVVSDLPGKGGETIACGDTGPAPRPGASEAAEPAAPAPGAEGPADAPAAPEPRSHVRDFHAQLHRALAGTGFRFDEVMGCIFNGDGAISGPIRLVNRASRINKTGQCWELEFLDLDDDLHRVTMARATGRTAQGSLDATFRDRNFNYFVAYDHLMDMLNSMKEVPRGWRVDHAGWFIDPKGPASFVRPTGAVHQPPGATPLVLYGADRSGPPPPGSLQGWQDEVATLALGNPGLVFAIAAALAGPLLRLAGIETCGFNISGGSGSGKSLFLRLALSCGSDPARLPPWSAAQTGLQHLSARAQDGLIALDGFPRDPDSRLIRALLAIADDAGFGRTVLPGDPDGATRWRRLLLSSSELPLAAALLRKRRPPPAALLSRFIELPAPWQQDGVNTAFHGAGDSLSFARRLEATMRRQHGHVLPAFLDRLVADLAAVEADLPRQIADHVDEIKQLWPGGRMGDARQTHAAAERLALVACAGELAIGWHLLPWPAGTAKAAVLRMAGLALPTGGSGGGPGSIGRLRDFVGRHEREIIDLDRATAITRRSEGDRDPPPEQIGWQDQRYLYLRPDAVRAAFTDLDALLAAWQEEDLLVPGGEKRSLQYKLPATKLAHRPRAYRIDRQKLAQSEDDETDLWLDGADDEAG</sequence>
<dbReference type="AlphaFoldDB" id="A0A2K9MJJ2"/>
<evidence type="ECO:0000259" key="2">
    <source>
        <dbReference type="Pfam" id="PF06048"/>
    </source>
</evidence>
<feature type="compositionally biased region" description="Polar residues" evidence="1">
    <location>
        <begin position="13"/>
        <end position="22"/>
    </location>
</feature>
<dbReference type="Pfam" id="PF06048">
    <property type="entry name" value="DUF927"/>
    <property type="match status" value="1"/>
</dbReference>
<dbReference type="InterPro" id="IPR009270">
    <property type="entry name" value="DUF927"/>
</dbReference>
<feature type="compositionally biased region" description="Low complexity" evidence="1">
    <location>
        <begin position="89"/>
        <end position="112"/>
    </location>
</feature>
<feature type="domain" description="DUF927" evidence="2">
    <location>
        <begin position="152"/>
        <end position="375"/>
    </location>
</feature>
<dbReference type="Proteomes" id="UP000234882">
    <property type="component" value="Plasmid pCBA4604-01"/>
</dbReference>
<feature type="compositionally biased region" description="Acidic residues" evidence="1">
    <location>
        <begin position="689"/>
        <end position="706"/>
    </location>
</feature>
<organism evidence="3 4">
    <name type="scientific">Paracoccus jeotgali</name>
    <dbReference type="NCBI Taxonomy" id="2065379"/>
    <lineage>
        <taxon>Bacteria</taxon>
        <taxon>Pseudomonadati</taxon>
        <taxon>Pseudomonadota</taxon>
        <taxon>Alphaproteobacteria</taxon>
        <taxon>Rhodobacterales</taxon>
        <taxon>Paracoccaceae</taxon>
        <taxon>Paracoccus</taxon>
    </lineage>
</organism>
<gene>
    <name evidence="3" type="ORF">CYR75_15355</name>
</gene>
<feature type="region of interest" description="Disordered" evidence="1">
    <location>
        <begin position="1"/>
        <end position="117"/>
    </location>
</feature>
<evidence type="ECO:0000256" key="1">
    <source>
        <dbReference type="SAM" id="MobiDB-lite"/>
    </source>
</evidence>
<reference evidence="3 4" key="1">
    <citation type="submission" date="2017-12" db="EMBL/GenBank/DDBJ databases">
        <title>Genomic analysis of Paracoccus sp. CBA4604.</title>
        <authorList>
            <person name="Roh S.W."/>
            <person name="Kim J.Y."/>
            <person name="Kim J.S."/>
        </authorList>
    </citation>
    <scope>NUCLEOTIDE SEQUENCE [LARGE SCALE GENOMIC DNA]</scope>
    <source>
        <strain evidence="3 4">CBA4604</strain>
        <plasmid evidence="4">pcba4604-01</plasmid>
    </source>
</reference>
<name>A0A2K9MJJ2_9RHOB</name>
<protein>
    <recommendedName>
        <fullName evidence="2">DUF927 domain-containing protein</fullName>
    </recommendedName>
</protein>
<keyword evidence="4" id="KW-1185">Reference proteome</keyword>
<evidence type="ECO:0000313" key="4">
    <source>
        <dbReference type="Proteomes" id="UP000234882"/>
    </source>
</evidence>
<keyword evidence="3" id="KW-0614">Plasmid</keyword>
<accession>A0A2K9MJJ2</accession>